<keyword evidence="2" id="KW-0833">Ubl conjugation pathway</keyword>
<gene>
    <name evidence="5" type="ORF">LUZ61_020047</name>
</gene>
<dbReference type="InterPro" id="IPR052121">
    <property type="entry name" value="F-box_SCF_Substrate_Recog"/>
</dbReference>
<feature type="compositionally biased region" description="Basic and acidic residues" evidence="3">
    <location>
        <begin position="27"/>
        <end position="42"/>
    </location>
</feature>
<evidence type="ECO:0000256" key="2">
    <source>
        <dbReference type="ARBA" id="ARBA00022786"/>
    </source>
</evidence>
<protein>
    <recommendedName>
        <fullName evidence="4">F-box domain-containing protein</fullName>
    </recommendedName>
</protein>
<accession>A0AAD5ZCB2</accession>
<dbReference type="CDD" id="cd22166">
    <property type="entry name" value="F-box_AtSKIP31-like"/>
    <property type="match status" value="1"/>
</dbReference>
<evidence type="ECO:0000256" key="3">
    <source>
        <dbReference type="SAM" id="MobiDB-lite"/>
    </source>
</evidence>
<organism evidence="5 6">
    <name type="scientific">Rhynchospora tenuis</name>
    <dbReference type="NCBI Taxonomy" id="198213"/>
    <lineage>
        <taxon>Eukaryota</taxon>
        <taxon>Viridiplantae</taxon>
        <taxon>Streptophyta</taxon>
        <taxon>Embryophyta</taxon>
        <taxon>Tracheophyta</taxon>
        <taxon>Spermatophyta</taxon>
        <taxon>Magnoliopsida</taxon>
        <taxon>Liliopsida</taxon>
        <taxon>Poales</taxon>
        <taxon>Cyperaceae</taxon>
        <taxon>Cyperoideae</taxon>
        <taxon>Rhynchosporeae</taxon>
        <taxon>Rhynchospora</taxon>
    </lineage>
</organism>
<dbReference type="AlphaFoldDB" id="A0AAD5ZCB2"/>
<dbReference type="Gene3D" id="1.20.1280.50">
    <property type="match status" value="1"/>
</dbReference>
<sequence length="308" mass="34989">MADEIGDGDDELLVSLLESELFSDASDSEREGVNDEERRVKKQRLEKEESSFAQIETGFFSKIPPELFHHIFKFLSSEDLISCTLVCRFMSFSASDETLWRRLYCMRWGAESATGKFRASAWKKLYIQRDKEDMVEFVRNCPAEFKEYYIQMQAAKRSQAPLPSQVNDDSIILDRTVADQVSMWKSKKGLTDDELVIGHVCSGNTCSYTKIGDVFICEKTGRVHVCDDTCREVVLDQSSGTLVCTISGHCYDRWLSPDEETDTDADQQQGGVTDEAEPFMGSGRFARAYLLGYNCADEKELEATLRFC</sequence>
<dbReference type="SUPFAM" id="SSF81383">
    <property type="entry name" value="F-box domain"/>
    <property type="match status" value="1"/>
</dbReference>
<dbReference type="Proteomes" id="UP001210211">
    <property type="component" value="Unassembled WGS sequence"/>
</dbReference>
<dbReference type="GO" id="GO:0005737">
    <property type="term" value="C:cytoplasm"/>
    <property type="evidence" value="ECO:0007669"/>
    <property type="project" value="TreeGrafter"/>
</dbReference>
<reference evidence="5 6" key="1">
    <citation type="journal article" date="2022" name="Cell">
        <title>Repeat-based holocentromeres influence genome architecture and karyotype evolution.</title>
        <authorList>
            <person name="Hofstatter P.G."/>
            <person name="Thangavel G."/>
            <person name="Lux T."/>
            <person name="Neumann P."/>
            <person name="Vondrak T."/>
            <person name="Novak P."/>
            <person name="Zhang M."/>
            <person name="Costa L."/>
            <person name="Castellani M."/>
            <person name="Scott A."/>
            <person name="Toegelov H."/>
            <person name="Fuchs J."/>
            <person name="Mata-Sucre Y."/>
            <person name="Dias Y."/>
            <person name="Vanzela A.L.L."/>
            <person name="Huettel B."/>
            <person name="Almeida C.C.S."/>
            <person name="Simkova H."/>
            <person name="Souza G."/>
            <person name="Pedrosa-Harand A."/>
            <person name="Macas J."/>
            <person name="Mayer K.F.X."/>
            <person name="Houben A."/>
            <person name="Marques A."/>
        </authorList>
    </citation>
    <scope>NUCLEOTIDE SEQUENCE [LARGE SCALE GENOMIC DNA]</scope>
    <source>
        <strain evidence="5">RhyTen1mFocal</strain>
    </source>
</reference>
<comment type="pathway">
    <text evidence="1">Protein modification; protein ubiquitination.</text>
</comment>
<dbReference type="SMART" id="SM00256">
    <property type="entry name" value="FBOX"/>
    <property type="match status" value="1"/>
</dbReference>
<evidence type="ECO:0000256" key="1">
    <source>
        <dbReference type="ARBA" id="ARBA00004906"/>
    </source>
</evidence>
<evidence type="ECO:0000313" key="6">
    <source>
        <dbReference type="Proteomes" id="UP001210211"/>
    </source>
</evidence>
<dbReference type="EMBL" id="JAMRDG010000002">
    <property type="protein sequence ID" value="KAJ3690883.1"/>
    <property type="molecule type" value="Genomic_DNA"/>
</dbReference>
<dbReference type="Pfam" id="PF12937">
    <property type="entry name" value="F-box-like"/>
    <property type="match status" value="1"/>
</dbReference>
<proteinExistence type="predicted"/>
<dbReference type="PANTHER" id="PTHR46550:SF1">
    <property type="entry name" value="F-BOX PROTEIN 3"/>
    <property type="match status" value="1"/>
</dbReference>
<feature type="domain" description="F-box" evidence="4">
    <location>
        <begin position="57"/>
        <end position="103"/>
    </location>
</feature>
<comment type="caution">
    <text evidence="5">The sequence shown here is derived from an EMBL/GenBank/DDBJ whole genome shotgun (WGS) entry which is preliminary data.</text>
</comment>
<evidence type="ECO:0000313" key="5">
    <source>
        <dbReference type="EMBL" id="KAJ3690883.1"/>
    </source>
</evidence>
<dbReference type="PANTHER" id="PTHR46550">
    <property type="entry name" value="F-BOX ONLY PROTEIN 3"/>
    <property type="match status" value="1"/>
</dbReference>
<name>A0AAD5ZCB2_9POAL</name>
<dbReference type="PROSITE" id="PS50181">
    <property type="entry name" value="FBOX"/>
    <property type="match status" value="1"/>
</dbReference>
<keyword evidence="6" id="KW-1185">Reference proteome</keyword>
<dbReference type="InterPro" id="IPR001810">
    <property type="entry name" value="F-box_dom"/>
</dbReference>
<evidence type="ECO:0000259" key="4">
    <source>
        <dbReference type="PROSITE" id="PS50181"/>
    </source>
</evidence>
<feature type="region of interest" description="Disordered" evidence="3">
    <location>
        <begin position="258"/>
        <end position="277"/>
    </location>
</feature>
<feature type="region of interest" description="Disordered" evidence="3">
    <location>
        <begin position="23"/>
        <end position="42"/>
    </location>
</feature>
<dbReference type="InterPro" id="IPR036047">
    <property type="entry name" value="F-box-like_dom_sf"/>
</dbReference>
<dbReference type="FunFam" id="1.20.1280.50:FF:000048">
    <property type="entry name" value="F-box family protein-like"/>
    <property type="match status" value="1"/>
</dbReference>